<feature type="compositionally biased region" description="Polar residues" evidence="1">
    <location>
        <begin position="26"/>
        <end position="48"/>
    </location>
</feature>
<evidence type="ECO:0000256" key="1">
    <source>
        <dbReference type="SAM" id="MobiDB-lite"/>
    </source>
</evidence>
<dbReference type="SMART" id="SM01042">
    <property type="entry name" value="Brr6_like_C_C"/>
    <property type="match status" value="1"/>
</dbReference>
<feature type="compositionally biased region" description="Polar residues" evidence="1">
    <location>
        <begin position="511"/>
        <end position="524"/>
    </location>
</feature>
<evidence type="ECO:0000256" key="2">
    <source>
        <dbReference type="SAM" id="Phobius"/>
    </source>
</evidence>
<evidence type="ECO:0000313" key="5">
    <source>
        <dbReference type="Proteomes" id="UP000823405"/>
    </source>
</evidence>
<dbReference type="PANTHER" id="PTHR28136">
    <property type="entry name" value="NUCLEUS EXPORT PROTEIN BRR6"/>
    <property type="match status" value="1"/>
</dbReference>
<feature type="transmembrane region" description="Helical" evidence="2">
    <location>
        <begin position="411"/>
        <end position="430"/>
    </location>
</feature>
<feature type="compositionally biased region" description="Acidic residues" evidence="1">
    <location>
        <begin position="226"/>
        <end position="247"/>
    </location>
</feature>
<feature type="compositionally biased region" description="Low complexity" evidence="1">
    <location>
        <begin position="193"/>
        <end position="209"/>
    </location>
</feature>
<keyword evidence="2" id="KW-0472">Membrane</keyword>
<keyword evidence="2" id="KW-0812">Transmembrane</keyword>
<name>A0A9P6USN5_9FUNG</name>
<dbReference type="EMBL" id="JAAAIN010000240">
    <property type="protein sequence ID" value="KAG0317485.1"/>
    <property type="molecule type" value="Genomic_DNA"/>
</dbReference>
<dbReference type="PANTHER" id="PTHR28136:SF1">
    <property type="entry name" value="NUCLEUS EXPORT PROTEIN BRL1"/>
    <property type="match status" value="1"/>
</dbReference>
<feature type="region of interest" description="Disordered" evidence="1">
    <location>
        <begin position="1"/>
        <end position="291"/>
    </location>
</feature>
<feature type="region of interest" description="Disordered" evidence="1">
    <location>
        <begin position="505"/>
        <end position="537"/>
    </location>
</feature>
<dbReference type="Proteomes" id="UP000823405">
    <property type="component" value="Unassembled WGS sequence"/>
</dbReference>
<feature type="domain" description="Brl1/Brr6" evidence="3">
    <location>
        <begin position="305"/>
        <end position="438"/>
    </location>
</feature>
<evidence type="ECO:0000259" key="3">
    <source>
        <dbReference type="SMART" id="SM01042"/>
    </source>
</evidence>
<feature type="compositionally biased region" description="Basic residues" evidence="1">
    <location>
        <begin position="253"/>
        <end position="263"/>
    </location>
</feature>
<dbReference type="GO" id="GO:0006998">
    <property type="term" value="P:nuclear envelope organization"/>
    <property type="evidence" value="ECO:0007669"/>
    <property type="project" value="InterPro"/>
</dbReference>
<feature type="compositionally biased region" description="Basic and acidic residues" evidence="1">
    <location>
        <begin position="1"/>
        <end position="23"/>
    </location>
</feature>
<reference evidence="4" key="1">
    <citation type="journal article" date="2020" name="Fungal Divers.">
        <title>Resolving the Mortierellaceae phylogeny through synthesis of multi-gene phylogenetics and phylogenomics.</title>
        <authorList>
            <person name="Vandepol N."/>
            <person name="Liber J."/>
            <person name="Desiro A."/>
            <person name="Na H."/>
            <person name="Kennedy M."/>
            <person name="Barry K."/>
            <person name="Grigoriev I.V."/>
            <person name="Miller A.N."/>
            <person name="O'Donnell K."/>
            <person name="Stajich J.E."/>
            <person name="Bonito G."/>
        </authorList>
    </citation>
    <scope>NUCLEOTIDE SEQUENCE</scope>
    <source>
        <strain evidence="4">NVP60</strain>
    </source>
</reference>
<feature type="compositionally biased region" description="Polar residues" evidence="1">
    <location>
        <begin position="56"/>
        <end position="70"/>
    </location>
</feature>
<dbReference type="AlphaFoldDB" id="A0A9P6USN5"/>
<feature type="transmembrane region" description="Helical" evidence="2">
    <location>
        <begin position="303"/>
        <end position="326"/>
    </location>
</feature>
<dbReference type="GO" id="GO:0031965">
    <property type="term" value="C:nuclear membrane"/>
    <property type="evidence" value="ECO:0007669"/>
    <property type="project" value="InterPro"/>
</dbReference>
<protein>
    <recommendedName>
        <fullName evidence="3">Brl1/Brr6 domain-containing protein</fullName>
    </recommendedName>
</protein>
<dbReference type="InterPro" id="IPR040202">
    <property type="entry name" value="Brl1/Brr6"/>
</dbReference>
<keyword evidence="2" id="KW-1133">Transmembrane helix</keyword>
<organism evidence="4 5">
    <name type="scientific">Linnemannia gamsii</name>
    <dbReference type="NCBI Taxonomy" id="64522"/>
    <lineage>
        <taxon>Eukaryota</taxon>
        <taxon>Fungi</taxon>
        <taxon>Fungi incertae sedis</taxon>
        <taxon>Mucoromycota</taxon>
        <taxon>Mortierellomycotina</taxon>
        <taxon>Mortierellomycetes</taxon>
        <taxon>Mortierellales</taxon>
        <taxon>Mortierellaceae</taxon>
        <taxon>Linnemannia</taxon>
    </lineage>
</organism>
<feature type="compositionally biased region" description="Polar residues" evidence="1">
    <location>
        <begin position="83"/>
        <end position="97"/>
    </location>
</feature>
<feature type="compositionally biased region" description="Basic and acidic residues" evidence="1">
    <location>
        <begin position="264"/>
        <end position="286"/>
    </location>
</feature>
<sequence length="537" mass="58819">MAQMEMRSREAPMEWEREQDRDLPNIFSNPLPTAETTPPGASNGQQQRPFGFSGVQRGSSFASNQDSFTSDGWGATTPKPFRQDSQLSAGAATTSRENSFTFGSGGSFSRSHSSNNTTPQGFANTATATLHREGSRATPTATDTAEVMDVDEYPSTHRNAKTGGTEPFDMGSLRNDVVVEQGLSPRRGMPGKTRSSSSSTMLSSRTSSMQYRGSGASQGASKFWSEDDDSPNEDMSEPEDDNQEEDAFGGRGPGRKPSRHKTRNMVDRRRRWDQSSSERRRSDHIRPSAPQGRVWSENVDLPYILSGYVQVAMNSAFVGVAIYIIYNFITTIQNDVSIRADDALKRERQIIANCKKDYYDNNCHLPRRGRIFELPCQELLACSKQMLPTIDRSAVAAQTLALIFNSFVHTISYKTMGFLVVIVFGGLYFSNHAISSYRHKHLIHHQDPIAHPGYAPQPSITAAATNTNSMIPAGLTRNDSNSISGGNLLGRQGILSLTRGGSIAGTGGGSHQMTSSSKNLTLQHRGSRHTLPDSDDE</sequence>
<evidence type="ECO:0000313" key="4">
    <source>
        <dbReference type="EMBL" id="KAG0317485.1"/>
    </source>
</evidence>
<keyword evidence="5" id="KW-1185">Reference proteome</keyword>
<dbReference type="Pfam" id="PF10104">
    <property type="entry name" value="Brr6_like_C_C"/>
    <property type="match status" value="1"/>
</dbReference>
<gene>
    <name evidence="4" type="ORF">BGZ97_005306</name>
</gene>
<dbReference type="GO" id="GO:0055088">
    <property type="term" value="P:lipid homeostasis"/>
    <property type="evidence" value="ECO:0007669"/>
    <property type="project" value="InterPro"/>
</dbReference>
<comment type="caution">
    <text evidence="4">The sequence shown here is derived from an EMBL/GenBank/DDBJ whole genome shotgun (WGS) entry which is preliminary data.</text>
</comment>
<dbReference type="OrthoDB" id="5961at2759"/>
<accession>A0A9P6USN5</accession>
<dbReference type="InterPro" id="IPR018767">
    <property type="entry name" value="Brl1/Brr6_dom"/>
</dbReference>
<feature type="compositionally biased region" description="Low complexity" evidence="1">
    <location>
        <begin position="98"/>
        <end position="118"/>
    </location>
</feature>
<feature type="compositionally biased region" description="Polar residues" evidence="1">
    <location>
        <begin position="119"/>
        <end position="128"/>
    </location>
</feature>
<proteinExistence type="predicted"/>